<dbReference type="RefSeq" id="WP_379875560.1">
    <property type="nucleotide sequence ID" value="NZ_JBHUIP010000004.1"/>
</dbReference>
<dbReference type="Gene3D" id="3.30.460.20">
    <property type="entry name" value="CorA soluble domain-like"/>
    <property type="match status" value="1"/>
</dbReference>
<dbReference type="Gene3D" id="1.20.58.340">
    <property type="entry name" value="Magnesium transport protein CorA, transmembrane region"/>
    <property type="match status" value="2"/>
</dbReference>
<dbReference type="PANTHER" id="PTHR46494">
    <property type="entry name" value="CORA FAMILY METAL ION TRANSPORTER (EUROFUNG)"/>
    <property type="match status" value="1"/>
</dbReference>
<organism evidence="9 10">
    <name type="scientific">Lacibacterium aquatile</name>
    <dbReference type="NCBI Taxonomy" id="1168082"/>
    <lineage>
        <taxon>Bacteria</taxon>
        <taxon>Pseudomonadati</taxon>
        <taxon>Pseudomonadota</taxon>
        <taxon>Alphaproteobacteria</taxon>
        <taxon>Rhodospirillales</taxon>
        <taxon>Rhodospirillaceae</taxon>
    </lineage>
</organism>
<comment type="caution">
    <text evidence="9">The sequence shown here is derived from an EMBL/GenBank/DDBJ whole genome shotgun (WGS) entry which is preliminary data.</text>
</comment>
<evidence type="ECO:0000256" key="8">
    <source>
        <dbReference type="RuleBase" id="RU362010"/>
    </source>
</evidence>
<dbReference type="InterPro" id="IPR004488">
    <property type="entry name" value="Mg/Co-transport_prot_CorA"/>
</dbReference>
<dbReference type="SUPFAM" id="SSF143865">
    <property type="entry name" value="CorA soluble domain-like"/>
    <property type="match status" value="1"/>
</dbReference>
<dbReference type="Pfam" id="PF01544">
    <property type="entry name" value="CorA"/>
    <property type="match status" value="1"/>
</dbReference>
<dbReference type="EMBL" id="JBHUIP010000004">
    <property type="protein sequence ID" value="MFD2262602.1"/>
    <property type="molecule type" value="Genomic_DNA"/>
</dbReference>
<dbReference type="InterPro" id="IPR045861">
    <property type="entry name" value="CorA_cytoplasmic_dom"/>
</dbReference>
<evidence type="ECO:0000313" key="10">
    <source>
        <dbReference type="Proteomes" id="UP001597295"/>
    </source>
</evidence>
<dbReference type="CDD" id="cd12830">
    <property type="entry name" value="MtCorA-like"/>
    <property type="match status" value="1"/>
</dbReference>
<keyword evidence="6 8" id="KW-1133">Transmembrane helix</keyword>
<evidence type="ECO:0000256" key="2">
    <source>
        <dbReference type="ARBA" id="ARBA00009765"/>
    </source>
</evidence>
<dbReference type="PANTHER" id="PTHR46494:SF1">
    <property type="entry name" value="CORA FAMILY METAL ION TRANSPORTER (EUROFUNG)"/>
    <property type="match status" value="1"/>
</dbReference>
<comment type="subcellular location">
    <subcellularLocation>
        <location evidence="1">Cell membrane</location>
        <topology evidence="1">Multi-pass membrane protein</topology>
    </subcellularLocation>
    <subcellularLocation>
        <location evidence="8">Membrane</location>
        <topology evidence="8">Multi-pass membrane protein</topology>
    </subcellularLocation>
</comment>
<evidence type="ECO:0000256" key="5">
    <source>
        <dbReference type="ARBA" id="ARBA00022692"/>
    </source>
</evidence>
<evidence type="ECO:0000256" key="4">
    <source>
        <dbReference type="ARBA" id="ARBA00022475"/>
    </source>
</evidence>
<evidence type="ECO:0000313" key="9">
    <source>
        <dbReference type="EMBL" id="MFD2262602.1"/>
    </source>
</evidence>
<evidence type="ECO:0000256" key="3">
    <source>
        <dbReference type="ARBA" id="ARBA00022448"/>
    </source>
</evidence>
<name>A0ABW5DNM2_9PROT</name>
<dbReference type="SUPFAM" id="SSF144083">
    <property type="entry name" value="Magnesium transport protein CorA, transmembrane region"/>
    <property type="match status" value="1"/>
</dbReference>
<gene>
    <name evidence="8 9" type="primary">corA</name>
    <name evidence="9" type="ORF">ACFSM5_06860</name>
</gene>
<dbReference type="InterPro" id="IPR045863">
    <property type="entry name" value="CorA_TM1_TM2"/>
</dbReference>
<keyword evidence="8" id="KW-0460">Magnesium</keyword>
<keyword evidence="7 8" id="KW-0472">Membrane</keyword>
<dbReference type="NCBIfam" id="TIGR00383">
    <property type="entry name" value="corA"/>
    <property type="match status" value="1"/>
</dbReference>
<keyword evidence="10" id="KW-1185">Reference proteome</keyword>
<evidence type="ECO:0000256" key="6">
    <source>
        <dbReference type="ARBA" id="ARBA00022989"/>
    </source>
</evidence>
<keyword evidence="8" id="KW-0406">Ion transport</keyword>
<proteinExistence type="inferred from homology"/>
<protein>
    <recommendedName>
        <fullName evidence="8">Magnesium transport protein CorA</fullName>
    </recommendedName>
</protein>
<keyword evidence="4 8" id="KW-1003">Cell membrane</keyword>
<keyword evidence="3 8" id="KW-0813">Transport</keyword>
<evidence type="ECO:0000256" key="1">
    <source>
        <dbReference type="ARBA" id="ARBA00004651"/>
    </source>
</evidence>
<evidence type="ECO:0000256" key="7">
    <source>
        <dbReference type="ARBA" id="ARBA00023136"/>
    </source>
</evidence>
<comment type="function">
    <text evidence="8">Mediates influx of magnesium ions.</text>
</comment>
<feature type="transmembrane region" description="Helical" evidence="8">
    <location>
        <begin position="267"/>
        <end position="286"/>
    </location>
</feature>
<accession>A0ABW5DNM2</accession>
<reference evidence="10" key="1">
    <citation type="journal article" date="2019" name="Int. J. Syst. Evol. Microbiol.">
        <title>The Global Catalogue of Microorganisms (GCM) 10K type strain sequencing project: providing services to taxonomists for standard genome sequencing and annotation.</title>
        <authorList>
            <consortium name="The Broad Institute Genomics Platform"/>
            <consortium name="The Broad Institute Genome Sequencing Center for Infectious Disease"/>
            <person name="Wu L."/>
            <person name="Ma J."/>
        </authorList>
    </citation>
    <scope>NUCLEOTIDE SEQUENCE [LARGE SCALE GENOMIC DNA]</scope>
    <source>
        <strain evidence="10">CGMCC 1.19062</strain>
    </source>
</reference>
<dbReference type="Proteomes" id="UP001597295">
    <property type="component" value="Unassembled WGS sequence"/>
</dbReference>
<sequence length="324" mass="36611">MPMVVNCAVYENGRRVADLTLDELKDRPRKPGSFVWVGLHEPDEETLSTVQQAFNLHPLAVEDAHRAHQRPKLEQYGDDIFLVLRTAHLGKDNKRELGETHVFAGRGYVVTVRHGASSSYALVRARCEAAPALLKHGEDYVLYSIIDFVIDNYMPLAECLEDAATQVEEQVLSQTAGRETVAQVYRLKKEIMEVRRSVVPVIDMAARLMRPDNPLVDPNIRPYFRDVQDHAIRVVENLDNVRDLLTAAVDAGFAYLSMTQNDVMRRLGAWAAILAVPTAIAGIYGMNFEVMPELRMTFGYPTVVATILVICVVLYRMFRKRGWL</sequence>
<feature type="transmembrane region" description="Helical" evidence="8">
    <location>
        <begin position="298"/>
        <end position="318"/>
    </location>
</feature>
<comment type="similarity">
    <text evidence="2 8">Belongs to the CorA metal ion transporter (MIT) (TC 1.A.35) family.</text>
</comment>
<dbReference type="InterPro" id="IPR002523">
    <property type="entry name" value="MgTranspt_CorA/ZnTranspt_ZntB"/>
</dbReference>
<keyword evidence="5 8" id="KW-0812">Transmembrane</keyword>